<sequence>MTAEQALVVAASVWVISKRNRFRRLLQEQNCLWLLDAAPPVNRSQSFEVVLDDATAKVRYRFTIAQLRTLASKLRLPAQGVTTPSGDRVNRVEAVSQHRELVYFKFKLVCSRINQYATAVHETGSPLRTCWSFIDGIKQYEARPSARSQPASEYENLQRSVCNGHPRRHCFNWQSLQAPDGIIVNLFGSLEGRRYDLTMLNLSGVLDLMEKDQSGIFRGKLMYGDPAHGCSRYICCPSIDTSNAAAAFKP</sequence>
<keyword evidence="2" id="KW-1185">Reference proteome</keyword>
<dbReference type="EMBL" id="JH159151">
    <property type="protein sequence ID" value="EGZ27079.1"/>
    <property type="molecule type" value="Genomic_DNA"/>
</dbReference>
<evidence type="ECO:0008006" key="3">
    <source>
        <dbReference type="Google" id="ProtNLM"/>
    </source>
</evidence>
<dbReference type="Proteomes" id="UP000002640">
    <property type="component" value="Unassembled WGS sequence"/>
</dbReference>
<gene>
    <name evidence="1" type="ORF">PHYSODRAFT_293159</name>
</gene>
<dbReference type="GeneID" id="20640951"/>
<proteinExistence type="predicted"/>
<dbReference type="InParanoid" id="G4YI68"/>
<dbReference type="AlphaFoldDB" id="G4YI68"/>
<protein>
    <recommendedName>
        <fullName evidence="3">DDE Tnp4 domain-containing protein</fullName>
    </recommendedName>
</protein>
<dbReference type="KEGG" id="psoj:PHYSODRAFT_293159"/>
<name>G4YI68_PHYSP</name>
<organism evidence="1 2">
    <name type="scientific">Phytophthora sojae (strain P6497)</name>
    <name type="common">Soybean stem and root rot agent</name>
    <name type="synonym">Phytophthora megasperma f. sp. glycines</name>
    <dbReference type="NCBI Taxonomy" id="1094619"/>
    <lineage>
        <taxon>Eukaryota</taxon>
        <taxon>Sar</taxon>
        <taxon>Stramenopiles</taxon>
        <taxon>Oomycota</taxon>
        <taxon>Peronosporomycetes</taxon>
        <taxon>Peronosporales</taxon>
        <taxon>Peronosporaceae</taxon>
        <taxon>Phytophthora</taxon>
    </lineage>
</organism>
<evidence type="ECO:0000313" key="2">
    <source>
        <dbReference type="Proteomes" id="UP000002640"/>
    </source>
</evidence>
<reference evidence="1 2" key="1">
    <citation type="journal article" date="2006" name="Science">
        <title>Phytophthora genome sequences uncover evolutionary origins and mechanisms of pathogenesis.</title>
        <authorList>
            <person name="Tyler B.M."/>
            <person name="Tripathy S."/>
            <person name="Zhang X."/>
            <person name="Dehal P."/>
            <person name="Jiang R.H."/>
            <person name="Aerts A."/>
            <person name="Arredondo F.D."/>
            <person name="Baxter L."/>
            <person name="Bensasson D."/>
            <person name="Beynon J.L."/>
            <person name="Chapman J."/>
            <person name="Damasceno C.M."/>
            <person name="Dorrance A.E."/>
            <person name="Dou D."/>
            <person name="Dickerman A.W."/>
            <person name="Dubchak I.L."/>
            <person name="Garbelotto M."/>
            <person name="Gijzen M."/>
            <person name="Gordon S.G."/>
            <person name="Govers F."/>
            <person name="Grunwald N.J."/>
            <person name="Huang W."/>
            <person name="Ivors K.L."/>
            <person name="Jones R.W."/>
            <person name="Kamoun S."/>
            <person name="Krampis K."/>
            <person name="Lamour K.H."/>
            <person name="Lee M.K."/>
            <person name="McDonald W.H."/>
            <person name="Medina M."/>
            <person name="Meijer H.J."/>
            <person name="Nordberg E.K."/>
            <person name="Maclean D.J."/>
            <person name="Ospina-Giraldo M.D."/>
            <person name="Morris P.F."/>
            <person name="Phuntumart V."/>
            <person name="Putnam N.H."/>
            <person name="Rash S."/>
            <person name="Rose J.K."/>
            <person name="Sakihama Y."/>
            <person name="Salamov A.A."/>
            <person name="Savidor A."/>
            <person name="Scheuring C.F."/>
            <person name="Smith B.M."/>
            <person name="Sobral B.W."/>
            <person name="Terry A."/>
            <person name="Torto-Alalibo T.A."/>
            <person name="Win J."/>
            <person name="Xu Z."/>
            <person name="Zhang H."/>
            <person name="Grigoriev I.V."/>
            <person name="Rokhsar D.S."/>
            <person name="Boore J.L."/>
        </authorList>
    </citation>
    <scope>NUCLEOTIDE SEQUENCE [LARGE SCALE GENOMIC DNA]</scope>
    <source>
        <strain evidence="1 2">P6497</strain>
    </source>
</reference>
<dbReference type="RefSeq" id="XP_009514354.1">
    <property type="nucleotide sequence ID" value="XM_009516059.1"/>
</dbReference>
<accession>G4YI68</accession>
<evidence type="ECO:0000313" key="1">
    <source>
        <dbReference type="EMBL" id="EGZ27079.1"/>
    </source>
</evidence>
<dbReference type="STRING" id="1094619.G4YI68"/>